<accession>A0A562VB80</accession>
<evidence type="ECO:0000313" key="2">
    <source>
        <dbReference type="EMBL" id="TWJ15125.1"/>
    </source>
</evidence>
<dbReference type="AlphaFoldDB" id="A0A562VB80"/>
<dbReference type="GO" id="GO:0004721">
    <property type="term" value="F:phosphoprotein phosphatase activity"/>
    <property type="evidence" value="ECO:0007669"/>
    <property type="project" value="InterPro"/>
</dbReference>
<sequence length="255" mass="28173">MSSEETTRPALAPHPDGDPRFIAMRTVFNFRDLGGLRTRDGRTVRNGLVYRSDQFGNACPEDVDLLVDKVGLKTVVDLRRGSEIANTGGFAPDRGVDVVHLELSHIPWERFRRDVTREPSPVPFLVQRYTAMAECGAEAVRGTLELMCGATPLVFHCMAGKDRTGIVAGVTLALLGVPEADIAADYALTAQGMGRYREWRLSEGADEHDQWGILPEAEAMLGLLENIDTLFGGIEEYAYAIGFHDVERLREKLLD</sequence>
<comment type="similarity">
    <text evidence="1">Belongs to the protein-tyrosine phosphatase family.</text>
</comment>
<dbReference type="SUPFAM" id="SSF52799">
    <property type="entry name" value="(Phosphotyrosine protein) phosphatases II"/>
    <property type="match status" value="1"/>
</dbReference>
<reference evidence="2 3" key="1">
    <citation type="journal article" date="2013" name="Stand. Genomic Sci.">
        <title>Genomic Encyclopedia of Type Strains, Phase I: The one thousand microbial genomes (KMG-I) project.</title>
        <authorList>
            <person name="Kyrpides N.C."/>
            <person name="Woyke T."/>
            <person name="Eisen J.A."/>
            <person name="Garrity G."/>
            <person name="Lilburn T.G."/>
            <person name="Beck B.J."/>
            <person name="Whitman W.B."/>
            <person name="Hugenholtz P."/>
            <person name="Klenk H.P."/>
        </authorList>
    </citation>
    <scope>NUCLEOTIDE SEQUENCE [LARGE SCALE GENOMIC DNA]</scope>
    <source>
        <strain evidence="2 3">DSM 45044</strain>
    </source>
</reference>
<name>A0A562VB80_9ACTN</name>
<dbReference type="OrthoDB" id="1188001at2"/>
<comment type="caution">
    <text evidence="2">The sequence shown here is derived from an EMBL/GenBank/DDBJ whole genome shotgun (WGS) entry which is preliminary data.</text>
</comment>
<dbReference type="Gene3D" id="3.90.190.10">
    <property type="entry name" value="Protein tyrosine phosphatase superfamily"/>
    <property type="match status" value="1"/>
</dbReference>
<dbReference type="InterPro" id="IPR026893">
    <property type="entry name" value="Tyr/Ser_Pase_IphP-type"/>
</dbReference>
<evidence type="ECO:0000313" key="3">
    <source>
        <dbReference type="Proteomes" id="UP000321617"/>
    </source>
</evidence>
<evidence type="ECO:0000256" key="1">
    <source>
        <dbReference type="ARBA" id="ARBA00009580"/>
    </source>
</evidence>
<dbReference type="EMBL" id="VLLL01000005">
    <property type="protein sequence ID" value="TWJ15125.1"/>
    <property type="molecule type" value="Genomic_DNA"/>
</dbReference>
<dbReference type="InterPro" id="IPR029021">
    <property type="entry name" value="Prot-tyrosine_phosphatase-like"/>
</dbReference>
<gene>
    <name evidence="2" type="ORF">LX16_0823</name>
</gene>
<proteinExistence type="inferred from homology"/>
<dbReference type="Proteomes" id="UP000321617">
    <property type="component" value="Unassembled WGS sequence"/>
</dbReference>
<dbReference type="PANTHER" id="PTHR31126:SF1">
    <property type="entry name" value="TYROSINE SPECIFIC PROTEIN PHOSPHATASES DOMAIN-CONTAINING PROTEIN"/>
    <property type="match status" value="1"/>
</dbReference>
<keyword evidence="3" id="KW-1185">Reference proteome</keyword>
<dbReference type="PANTHER" id="PTHR31126">
    <property type="entry name" value="TYROSINE-PROTEIN PHOSPHATASE"/>
    <property type="match status" value="1"/>
</dbReference>
<protein>
    <submittedName>
        <fullName evidence="2">Protein-tyrosine phosphatase</fullName>
    </submittedName>
</protein>
<organism evidence="2 3">
    <name type="scientific">Stackebrandtia albiflava</name>
    <dbReference type="NCBI Taxonomy" id="406432"/>
    <lineage>
        <taxon>Bacteria</taxon>
        <taxon>Bacillati</taxon>
        <taxon>Actinomycetota</taxon>
        <taxon>Actinomycetes</taxon>
        <taxon>Glycomycetales</taxon>
        <taxon>Glycomycetaceae</taxon>
        <taxon>Stackebrandtia</taxon>
    </lineage>
</organism>
<dbReference type="InterPro" id="IPR016130">
    <property type="entry name" value="Tyr_Pase_AS"/>
</dbReference>
<dbReference type="Pfam" id="PF13350">
    <property type="entry name" value="Y_phosphatase3"/>
    <property type="match status" value="1"/>
</dbReference>
<dbReference type="PROSITE" id="PS00383">
    <property type="entry name" value="TYR_PHOSPHATASE_1"/>
    <property type="match status" value="1"/>
</dbReference>
<dbReference type="RefSeq" id="WP_147133295.1">
    <property type="nucleotide sequence ID" value="NZ_BAABIJ010000001.1"/>
</dbReference>